<dbReference type="OrthoDB" id="3491075at2759"/>
<dbReference type="SUPFAM" id="SSF48403">
    <property type="entry name" value="Ankyrin repeat"/>
    <property type="match status" value="1"/>
</dbReference>
<name>A0A3D8RHM3_9HELO</name>
<keyword evidence="1" id="KW-0677">Repeat</keyword>
<feature type="repeat" description="ANK" evidence="3">
    <location>
        <begin position="271"/>
        <end position="303"/>
    </location>
</feature>
<accession>A0A3D8RHM3</accession>
<evidence type="ECO:0000313" key="5">
    <source>
        <dbReference type="Proteomes" id="UP000256645"/>
    </source>
</evidence>
<keyword evidence="5" id="KW-1185">Reference proteome</keyword>
<dbReference type="SMART" id="SM00248">
    <property type="entry name" value="ANK"/>
    <property type="match status" value="4"/>
</dbReference>
<dbReference type="PROSITE" id="PS50297">
    <property type="entry name" value="ANK_REP_REGION"/>
    <property type="match status" value="3"/>
</dbReference>
<dbReference type="InterPro" id="IPR002110">
    <property type="entry name" value="Ankyrin_rpt"/>
</dbReference>
<evidence type="ECO:0000256" key="3">
    <source>
        <dbReference type="PROSITE-ProRule" id="PRU00023"/>
    </source>
</evidence>
<comment type="caution">
    <text evidence="4">The sequence shown here is derived from an EMBL/GenBank/DDBJ whole genome shotgun (WGS) entry which is preliminary data.</text>
</comment>
<reference evidence="4 5" key="1">
    <citation type="journal article" date="2018" name="IMA Fungus">
        <title>IMA Genome-F 9: Draft genome sequence of Annulohypoxylon stygium, Aspergillus mulundensis, Berkeleyomyces basicola (syn. Thielaviopsis basicola), Ceratocystis smalleyi, two Cercospora beticola strains, Coleophoma cylindrospora, Fusarium fracticaudum, Phialophora cf. hyalina, and Morchella septimelata.</title>
        <authorList>
            <person name="Wingfield B.D."/>
            <person name="Bills G.F."/>
            <person name="Dong Y."/>
            <person name="Huang W."/>
            <person name="Nel W.J."/>
            <person name="Swalarsk-Parry B.S."/>
            <person name="Vaghefi N."/>
            <person name="Wilken P.M."/>
            <person name="An Z."/>
            <person name="de Beer Z.W."/>
            <person name="De Vos L."/>
            <person name="Chen L."/>
            <person name="Duong T.A."/>
            <person name="Gao Y."/>
            <person name="Hammerbacher A."/>
            <person name="Kikkert J.R."/>
            <person name="Li Y."/>
            <person name="Li H."/>
            <person name="Li K."/>
            <person name="Li Q."/>
            <person name="Liu X."/>
            <person name="Ma X."/>
            <person name="Naidoo K."/>
            <person name="Pethybridge S.J."/>
            <person name="Sun J."/>
            <person name="Steenkamp E.T."/>
            <person name="van der Nest M.A."/>
            <person name="van Wyk S."/>
            <person name="Wingfield M.J."/>
            <person name="Xiong C."/>
            <person name="Yue Q."/>
            <person name="Zhang X."/>
        </authorList>
    </citation>
    <scope>NUCLEOTIDE SEQUENCE [LARGE SCALE GENOMIC DNA]</scope>
    <source>
        <strain evidence="4 5">BP6252</strain>
    </source>
</reference>
<feature type="repeat" description="ANK" evidence="3">
    <location>
        <begin position="94"/>
        <end position="121"/>
    </location>
</feature>
<protein>
    <submittedName>
        <fullName evidence="4">Uncharacterized protein</fullName>
    </submittedName>
</protein>
<dbReference type="Gene3D" id="1.25.40.20">
    <property type="entry name" value="Ankyrin repeat-containing domain"/>
    <property type="match status" value="1"/>
</dbReference>
<keyword evidence="2 3" id="KW-0040">ANK repeat</keyword>
<dbReference type="PANTHER" id="PTHR24123:SF33">
    <property type="entry name" value="PROTEIN HOS4"/>
    <property type="match status" value="1"/>
</dbReference>
<dbReference type="AlphaFoldDB" id="A0A3D8RHM3"/>
<dbReference type="PROSITE" id="PS50088">
    <property type="entry name" value="ANK_REPEAT"/>
    <property type="match status" value="3"/>
</dbReference>
<dbReference type="Pfam" id="PF13637">
    <property type="entry name" value="Ank_4"/>
    <property type="match status" value="1"/>
</dbReference>
<evidence type="ECO:0000256" key="2">
    <source>
        <dbReference type="ARBA" id="ARBA00023043"/>
    </source>
</evidence>
<dbReference type="STRING" id="1849047.A0A3D8RHM3"/>
<dbReference type="EMBL" id="PDLM01000007">
    <property type="protein sequence ID" value="RDW73394.1"/>
    <property type="molecule type" value="Genomic_DNA"/>
</dbReference>
<gene>
    <name evidence="4" type="ORF">BP6252_07301</name>
</gene>
<dbReference type="InterPro" id="IPR051165">
    <property type="entry name" value="Multifunctional_ANK_Repeat"/>
</dbReference>
<evidence type="ECO:0000313" key="4">
    <source>
        <dbReference type="EMBL" id="RDW73394.1"/>
    </source>
</evidence>
<proteinExistence type="predicted"/>
<organism evidence="4 5">
    <name type="scientific">Coleophoma cylindrospora</name>
    <dbReference type="NCBI Taxonomy" id="1849047"/>
    <lineage>
        <taxon>Eukaryota</taxon>
        <taxon>Fungi</taxon>
        <taxon>Dikarya</taxon>
        <taxon>Ascomycota</taxon>
        <taxon>Pezizomycotina</taxon>
        <taxon>Leotiomycetes</taxon>
        <taxon>Helotiales</taxon>
        <taxon>Dermateaceae</taxon>
        <taxon>Coleophoma</taxon>
    </lineage>
</organism>
<feature type="repeat" description="ANK" evidence="3">
    <location>
        <begin position="192"/>
        <end position="224"/>
    </location>
</feature>
<dbReference type="InterPro" id="IPR036770">
    <property type="entry name" value="Ankyrin_rpt-contain_sf"/>
</dbReference>
<dbReference type="Proteomes" id="UP000256645">
    <property type="component" value="Unassembled WGS sequence"/>
</dbReference>
<sequence length="338" mass="37362">MASESLDENDLGRLIDAIKAALSQRTYEEVEALLHQLPSKLQSDRLDEYQKAHLAGAVEKCLERASGENDLSRVQVLLQLWRLETLGSLPSAGQLLSPLVAAAVHGHAAVVQYLLYHGAEVFPTVPGLTLNAAVDIDLRPVFQAFVKHGWDINTRAHTNDPILIFILNRQPLLLWFLENGADPNAFSTTSRFGVTPLEAAANKSTTEVIDMLLEHGAKLDASYPLHHAATRPEPADGSSIAMMDYFLNLGVDINALQFENHPERTMDSDRDLGTALHWIAGEGRTDRLKYLIQRGADIHRKSSQGRSPLDWAKSARRRARNPVLVAFLKSLYVSAEPT</sequence>
<dbReference type="PANTHER" id="PTHR24123">
    <property type="entry name" value="ANKYRIN REPEAT-CONTAINING"/>
    <property type="match status" value="1"/>
</dbReference>
<evidence type="ECO:0000256" key="1">
    <source>
        <dbReference type="ARBA" id="ARBA00022737"/>
    </source>
</evidence>
<dbReference type="Pfam" id="PF00023">
    <property type="entry name" value="Ank"/>
    <property type="match status" value="2"/>
</dbReference>